<dbReference type="InterPro" id="IPR050150">
    <property type="entry name" value="IgV_Light_Chain"/>
</dbReference>
<dbReference type="Pfam" id="PF07686">
    <property type="entry name" value="V-set"/>
    <property type="match status" value="1"/>
</dbReference>
<proteinExistence type="predicted"/>
<evidence type="ECO:0000256" key="1">
    <source>
        <dbReference type="SAM" id="SignalP"/>
    </source>
</evidence>
<dbReference type="AlphaFoldDB" id="A0A8D1JFX8"/>
<dbReference type="PANTHER" id="PTHR23267">
    <property type="entry name" value="IMMUNOGLOBULIN LIGHT CHAIN"/>
    <property type="match status" value="1"/>
</dbReference>
<evidence type="ECO:0000313" key="4">
    <source>
        <dbReference type="Proteomes" id="UP000694571"/>
    </source>
</evidence>
<protein>
    <recommendedName>
        <fullName evidence="2">Immunoglobulin V-set domain-containing protein</fullName>
    </recommendedName>
</protein>
<feature type="chain" id="PRO_5034556897" description="Immunoglobulin V-set domain-containing protein" evidence="1">
    <location>
        <begin position="19"/>
        <end position="137"/>
    </location>
</feature>
<organism evidence="3 4">
    <name type="scientific">Sus scrofa</name>
    <name type="common">Pig</name>
    <dbReference type="NCBI Taxonomy" id="9823"/>
    <lineage>
        <taxon>Eukaryota</taxon>
        <taxon>Metazoa</taxon>
        <taxon>Chordata</taxon>
        <taxon>Craniata</taxon>
        <taxon>Vertebrata</taxon>
        <taxon>Euteleostomi</taxon>
        <taxon>Mammalia</taxon>
        <taxon>Eutheria</taxon>
        <taxon>Laurasiatheria</taxon>
        <taxon>Artiodactyla</taxon>
        <taxon>Suina</taxon>
        <taxon>Suidae</taxon>
        <taxon>Sus</taxon>
    </lineage>
</organism>
<dbReference type="SUPFAM" id="SSF48726">
    <property type="entry name" value="Immunoglobulin"/>
    <property type="match status" value="1"/>
</dbReference>
<dbReference type="Proteomes" id="UP000694571">
    <property type="component" value="Unplaced"/>
</dbReference>
<name>A0A8D1JFX8_PIG</name>
<dbReference type="SMART" id="SM00406">
    <property type="entry name" value="IGv"/>
    <property type="match status" value="1"/>
</dbReference>
<reference evidence="3" key="1">
    <citation type="submission" date="2025-08" db="UniProtKB">
        <authorList>
            <consortium name="Ensembl"/>
        </authorList>
    </citation>
    <scope>IDENTIFICATION</scope>
</reference>
<dbReference type="Ensembl" id="ENSSSCT00050002498.1">
    <property type="protein sequence ID" value="ENSSSCP00050000771.1"/>
    <property type="gene ID" value="ENSSSCG00050002002.1"/>
</dbReference>
<dbReference type="InterPro" id="IPR036179">
    <property type="entry name" value="Ig-like_dom_sf"/>
</dbReference>
<accession>A0A8D1JFX8</accession>
<sequence>MPFPFQLHWLLLLWLCSANISLVVPASSGATVLTQSPAFLSKTPGEKATITCQASQGLSSKLHWYQQKPNQALKLLVTSVSQTMSRIPSHFRGSGSGTDFTLTIRGLEAEDADSHLESLLQRLPLPWREGGATCHCC</sequence>
<evidence type="ECO:0000259" key="2">
    <source>
        <dbReference type="SMART" id="SM00406"/>
    </source>
</evidence>
<dbReference type="InterPro" id="IPR013106">
    <property type="entry name" value="Ig_V-set"/>
</dbReference>
<dbReference type="InterPro" id="IPR013783">
    <property type="entry name" value="Ig-like_fold"/>
</dbReference>
<dbReference type="Gene3D" id="2.60.40.10">
    <property type="entry name" value="Immunoglobulins"/>
    <property type="match status" value="1"/>
</dbReference>
<feature type="signal peptide" evidence="1">
    <location>
        <begin position="1"/>
        <end position="18"/>
    </location>
</feature>
<keyword evidence="1" id="KW-0732">Signal</keyword>
<evidence type="ECO:0000313" key="3">
    <source>
        <dbReference type="Ensembl" id="ENSSSCP00050000771.1"/>
    </source>
</evidence>
<feature type="domain" description="Immunoglobulin V-set" evidence="2">
    <location>
        <begin position="47"/>
        <end position="119"/>
    </location>
</feature>